<dbReference type="PANTHER" id="PTHR11373">
    <property type="entry name" value="DEOXYNUCLEOSIDE TRIPHOSPHATE TRIPHOSPHOHYDROLASE"/>
    <property type="match status" value="1"/>
</dbReference>
<organism evidence="3 4">
    <name type="scientific">Celerinatantimonas diazotrophica</name>
    <dbReference type="NCBI Taxonomy" id="412034"/>
    <lineage>
        <taxon>Bacteria</taxon>
        <taxon>Pseudomonadati</taxon>
        <taxon>Pseudomonadota</taxon>
        <taxon>Gammaproteobacteria</taxon>
        <taxon>Celerinatantimonadaceae</taxon>
        <taxon>Celerinatantimonas</taxon>
    </lineage>
</organism>
<dbReference type="OrthoDB" id="9803619at2"/>
<dbReference type="SMART" id="SM00471">
    <property type="entry name" value="HDc"/>
    <property type="match status" value="1"/>
</dbReference>
<reference evidence="3 4" key="1">
    <citation type="submission" date="2019-03" db="EMBL/GenBank/DDBJ databases">
        <title>Genomic Encyclopedia of Type Strains, Phase IV (KMG-IV): sequencing the most valuable type-strain genomes for metagenomic binning, comparative biology and taxonomic classification.</title>
        <authorList>
            <person name="Goeker M."/>
        </authorList>
    </citation>
    <scope>NUCLEOTIDE SEQUENCE [LARGE SCALE GENOMIC DNA]</scope>
    <source>
        <strain evidence="3 4">DSM 18577</strain>
    </source>
</reference>
<dbReference type="InterPro" id="IPR006261">
    <property type="entry name" value="dGTPase"/>
</dbReference>
<gene>
    <name evidence="3" type="ORF">EV690_0098</name>
</gene>
<comment type="caution">
    <text evidence="3">The sequence shown here is derived from an EMBL/GenBank/DDBJ whole genome shotgun (WGS) entry which is preliminary data.</text>
</comment>
<keyword evidence="4" id="KW-1185">Reference proteome</keyword>
<evidence type="ECO:0000256" key="1">
    <source>
        <dbReference type="ARBA" id="ARBA00022801"/>
    </source>
</evidence>
<dbReference type="PANTHER" id="PTHR11373:SF40">
    <property type="entry name" value="DEOXYGUANOSINETRIPHOSPHATE TRIPHOSPHOHYDROLASE-LIKE PROTEIN 2"/>
    <property type="match status" value="1"/>
</dbReference>
<dbReference type="Gene3D" id="1.10.3550.10">
    <property type="entry name" value="eoxyguanosinetriphosphate triphosphohydrolase domain-like"/>
    <property type="match status" value="1"/>
</dbReference>
<dbReference type="InterPro" id="IPR050135">
    <property type="entry name" value="dGTPase-like"/>
</dbReference>
<dbReference type="AlphaFoldDB" id="A0A4V2PSU8"/>
<name>A0A4V2PSU8_9GAMM</name>
<dbReference type="NCBIfam" id="NF002205">
    <property type="entry name" value="PRK01096.1"/>
    <property type="match status" value="1"/>
</dbReference>
<protein>
    <submittedName>
        <fullName evidence="3">dGTPase</fullName>
    </submittedName>
</protein>
<dbReference type="InterPro" id="IPR027432">
    <property type="entry name" value="dGTP_triphosphohydrolase_C"/>
</dbReference>
<dbReference type="Gene3D" id="1.10.3410.10">
    <property type="entry name" value="putative deoxyguanosinetriphosphate triphosphohydrolase like domain"/>
    <property type="match status" value="1"/>
</dbReference>
<dbReference type="Gene3D" id="1.10.3210.10">
    <property type="entry name" value="Hypothetical protein af1432"/>
    <property type="match status" value="1"/>
</dbReference>
<sequence>MSSNRMDWSKLLTETRVGVEKGTDTDLRSEHVRDYDRIVFSNAFHRLGRKTQVHPLAENDHVHNRLTHSIEVSTVGRSIAYLVGKDIETNNPKDIPLTSDGNKDDEFILKLTSIAQAACVAHDIGNSPFGHAGEHAIREWFSTKFSDQNHFLNKHIEEDKKNDFKIFEGNAQGFRICSHYDISHKEHGLQLTYATLGAMIKYPWVSNISKAGIKEKFNIYKDEEEIFYKLVDELGLIKKSVDEIEYARHPIAFIVEAADDICYKIIDIEDAIELGAITYNNLEYILKESNLDRVLFNEISDYDKLSNKTKMSRIRSKAIGYLIEAVKREFINNYDLIMGGECDIPLLDLAEKTNEGIANLLEKLKILTNEKVFKIPRKIEIEVGSYSTMEILLDAFIPAVEDYIKNKGKISFKNKRILDLMEDDFDKSNVLQQIEDKEIDDMDEIYYKSFMRAMDYISGMTDNYATYIAKQISGDAN</sequence>
<evidence type="ECO:0000259" key="2">
    <source>
        <dbReference type="SMART" id="SM00471"/>
    </source>
</evidence>
<proteinExistence type="predicted"/>
<dbReference type="NCBIfam" id="TIGR01353">
    <property type="entry name" value="dGTP_triPase"/>
    <property type="match status" value="1"/>
</dbReference>
<feature type="domain" description="HD/PDEase" evidence="2">
    <location>
        <begin position="61"/>
        <end position="273"/>
    </location>
</feature>
<dbReference type="GO" id="GO:0006203">
    <property type="term" value="P:dGTP catabolic process"/>
    <property type="evidence" value="ECO:0007669"/>
    <property type="project" value="TreeGrafter"/>
</dbReference>
<dbReference type="SUPFAM" id="SSF109604">
    <property type="entry name" value="HD-domain/PDEase-like"/>
    <property type="match status" value="1"/>
</dbReference>
<evidence type="ECO:0000313" key="3">
    <source>
        <dbReference type="EMBL" id="TCK63981.1"/>
    </source>
</evidence>
<dbReference type="RefSeq" id="WP_131910976.1">
    <property type="nucleotide sequence ID" value="NZ_OU594967.1"/>
</dbReference>
<dbReference type="GO" id="GO:0008832">
    <property type="term" value="F:dGTPase activity"/>
    <property type="evidence" value="ECO:0007669"/>
    <property type="project" value="TreeGrafter"/>
</dbReference>
<accession>A0A4V2PSU8</accession>
<dbReference type="EMBL" id="SMGD01000001">
    <property type="protein sequence ID" value="TCK63981.1"/>
    <property type="molecule type" value="Genomic_DNA"/>
</dbReference>
<dbReference type="InterPro" id="IPR023293">
    <property type="entry name" value="dGTP_triP_hydro_central_sf"/>
</dbReference>
<keyword evidence="1" id="KW-0378">Hydrolase</keyword>
<dbReference type="InterPro" id="IPR003607">
    <property type="entry name" value="HD/PDEase_dom"/>
</dbReference>
<dbReference type="Proteomes" id="UP000295565">
    <property type="component" value="Unassembled WGS sequence"/>
</dbReference>
<evidence type="ECO:0000313" key="4">
    <source>
        <dbReference type="Proteomes" id="UP000295565"/>
    </source>
</evidence>